<keyword evidence="4" id="KW-1015">Disulfide bond</keyword>
<evidence type="ECO:0000256" key="1">
    <source>
        <dbReference type="ARBA" id="ARBA00004196"/>
    </source>
</evidence>
<evidence type="ECO:0000313" key="8">
    <source>
        <dbReference type="EMBL" id="MFC1435181.1"/>
    </source>
</evidence>
<dbReference type="PROSITE" id="PS51352">
    <property type="entry name" value="THIOREDOXIN_2"/>
    <property type="match status" value="1"/>
</dbReference>
<gene>
    <name evidence="8" type="ORF">ACEZDB_31520</name>
</gene>
<dbReference type="PANTHER" id="PTHR42852">
    <property type="entry name" value="THIOL:DISULFIDE INTERCHANGE PROTEIN DSBE"/>
    <property type="match status" value="1"/>
</dbReference>
<keyword evidence="2" id="KW-0201">Cytochrome c-type biogenesis</keyword>
<dbReference type="Pfam" id="PF00578">
    <property type="entry name" value="AhpC-TSA"/>
    <property type="match status" value="1"/>
</dbReference>
<evidence type="ECO:0000256" key="5">
    <source>
        <dbReference type="ARBA" id="ARBA00023284"/>
    </source>
</evidence>
<evidence type="ECO:0000256" key="6">
    <source>
        <dbReference type="SAM" id="MobiDB-lite"/>
    </source>
</evidence>
<dbReference type="InterPro" id="IPR017937">
    <property type="entry name" value="Thioredoxin_CS"/>
</dbReference>
<feature type="compositionally biased region" description="Basic and acidic residues" evidence="6">
    <location>
        <begin position="9"/>
        <end position="30"/>
    </location>
</feature>
<evidence type="ECO:0000256" key="3">
    <source>
        <dbReference type="ARBA" id="ARBA00022968"/>
    </source>
</evidence>
<feature type="domain" description="Thioredoxin" evidence="7">
    <location>
        <begin position="89"/>
        <end position="235"/>
    </location>
</feature>
<dbReference type="Proteomes" id="UP001592530">
    <property type="component" value="Unassembled WGS sequence"/>
</dbReference>
<reference evidence="8 9" key="1">
    <citation type="submission" date="2024-09" db="EMBL/GenBank/DDBJ databases">
        <authorList>
            <person name="Lee S.D."/>
        </authorList>
    </citation>
    <scope>NUCLEOTIDE SEQUENCE [LARGE SCALE GENOMIC DNA]</scope>
    <source>
        <strain evidence="8 9">N1-3</strain>
    </source>
</reference>
<organism evidence="8 9">
    <name type="scientific">Streptacidiphilus alkalitolerans</name>
    <dbReference type="NCBI Taxonomy" id="3342712"/>
    <lineage>
        <taxon>Bacteria</taxon>
        <taxon>Bacillati</taxon>
        <taxon>Actinomycetota</taxon>
        <taxon>Actinomycetes</taxon>
        <taxon>Kitasatosporales</taxon>
        <taxon>Streptomycetaceae</taxon>
        <taxon>Streptacidiphilus</taxon>
    </lineage>
</organism>
<dbReference type="PANTHER" id="PTHR42852:SF6">
    <property type="entry name" value="THIOL:DISULFIDE INTERCHANGE PROTEIN DSBE"/>
    <property type="match status" value="1"/>
</dbReference>
<dbReference type="InterPro" id="IPR013766">
    <property type="entry name" value="Thioredoxin_domain"/>
</dbReference>
<comment type="caution">
    <text evidence="8">The sequence shown here is derived from an EMBL/GenBank/DDBJ whole genome shotgun (WGS) entry which is preliminary data.</text>
</comment>
<dbReference type="RefSeq" id="WP_380557982.1">
    <property type="nucleotide sequence ID" value="NZ_JBHEZY010000017.1"/>
</dbReference>
<keyword evidence="3" id="KW-0812">Transmembrane</keyword>
<protein>
    <submittedName>
        <fullName evidence="8">TlpA family protein disulfide reductase</fullName>
    </submittedName>
</protein>
<evidence type="ECO:0000259" key="7">
    <source>
        <dbReference type="PROSITE" id="PS51352"/>
    </source>
</evidence>
<name>A0ABV6XA83_9ACTN</name>
<keyword evidence="3" id="KW-0735">Signal-anchor</keyword>
<proteinExistence type="predicted"/>
<keyword evidence="5" id="KW-0676">Redox-active center</keyword>
<sequence length="238" mass="25669">MRLRQSPRRSAERSISRSDRSSDRPSDHRSNRPSGRPAGRWSGRRSARTLVAVLAAASALVLAGCSTSRGSSDSANTNFIQGTGLISTVPAKDRKPAVDLSGKDLDGKQLSLADYKGKVVVLNVWGSWCAPCRAEAADFESVFKATQAKGVQFVGLDSRDLQITQAQYFVRDHKLTYPSLYDSSGELLLKFPAGTLNPQSIPTTLILDRQGRVAVRALTALTGDQLTKILAPVLAEKS</sequence>
<dbReference type="CDD" id="cd02966">
    <property type="entry name" value="TlpA_like_family"/>
    <property type="match status" value="1"/>
</dbReference>
<evidence type="ECO:0000313" key="9">
    <source>
        <dbReference type="Proteomes" id="UP001592530"/>
    </source>
</evidence>
<dbReference type="EMBL" id="JBHEZY010000017">
    <property type="protein sequence ID" value="MFC1435181.1"/>
    <property type="molecule type" value="Genomic_DNA"/>
</dbReference>
<comment type="subcellular location">
    <subcellularLocation>
        <location evidence="1">Cell envelope</location>
    </subcellularLocation>
</comment>
<evidence type="ECO:0000256" key="2">
    <source>
        <dbReference type="ARBA" id="ARBA00022748"/>
    </source>
</evidence>
<dbReference type="InterPro" id="IPR036249">
    <property type="entry name" value="Thioredoxin-like_sf"/>
</dbReference>
<dbReference type="PROSITE" id="PS00194">
    <property type="entry name" value="THIOREDOXIN_1"/>
    <property type="match status" value="1"/>
</dbReference>
<feature type="region of interest" description="Disordered" evidence="6">
    <location>
        <begin position="1"/>
        <end position="43"/>
    </location>
</feature>
<dbReference type="SUPFAM" id="SSF52833">
    <property type="entry name" value="Thioredoxin-like"/>
    <property type="match status" value="1"/>
</dbReference>
<dbReference type="InterPro" id="IPR050553">
    <property type="entry name" value="Thioredoxin_ResA/DsbE_sf"/>
</dbReference>
<evidence type="ECO:0000256" key="4">
    <source>
        <dbReference type="ARBA" id="ARBA00023157"/>
    </source>
</evidence>
<dbReference type="InterPro" id="IPR000866">
    <property type="entry name" value="AhpC/TSA"/>
</dbReference>
<dbReference type="Gene3D" id="3.40.30.10">
    <property type="entry name" value="Glutaredoxin"/>
    <property type="match status" value="1"/>
</dbReference>
<accession>A0ABV6XA83</accession>